<reference evidence="1 2" key="1">
    <citation type="journal article" date="2019" name="Int. J. Syst. Evol. Microbiol.">
        <title>Anaerobacillus alkaliphilus sp. nov., a novel alkaliphilic and moderately halophilic bacterium.</title>
        <authorList>
            <person name="Borsodi A.K."/>
            <person name="Aszalos J.M."/>
            <person name="Bihari P."/>
            <person name="Nagy I."/>
            <person name="Schumann P."/>
            <person name="Sproer C."/>
            <person name="Kovacs A.L."/>
            <person name="Boka K."/>
            <person name="Dobosy P."/>
            <person name="Ovari M."/>
            <person name="Szili-Kovacs T."/>
            <person name="Toth E."/>
        </authorList>
    </citation>
    <scope>NUCLEOTIDE SEQUENCE [LARGE SCALE GENOMIC DNA]</scope>
    <source>
        <strain evidence="1 2">B16-10</strain>
    </source>
</reference>
<organism evidence="1 2">
    <name type="scientific">Anaerobacillus alkaliphilus</name>
    <dbReference type="NCBI Taxonomy" id="1548597"/>
    <lineage>
        <taxon>Bacteria</taxon>
        <taxon>Bacillati</taxon>
        <taxon>Bacillota</taxon>
        <taxon>Bacilli</taxon>
        <taxon>Bacillales</taxon>
        <taxon>Bacillaceae</taxon>
        <taxon>Anaerobacillus</taxon>
    </lineage>
</organism>
<dbReference type="Proteomes" id="UP000290649">
    <property type="component" value="Unassembled WGS sequence"/>
</dbReference>
<evidence type="ECO:0000313" key="1">
    <source>
        <dbReference type="EMBL" id="RXI98154.1"/>
    </source>
</evidence>
<sequence>MEQVVQTFKRTDGEKRIAVLRLEIDYELATLHDALVARDYKKIAECKKKLEKFRLELIRLEV</sequence>
<name>A0A4V1LG12_9BACI</name>
<dbReference type="OrthoDB" id="2828299at2"/>
<dbReference type="RefSeq" id="WP_129079514.1">
    <property type="nucleotide sequence ID" value="NZ_QOUX01000046.1"/>
</dbReference>
<comment type="caution">
    <text evidence="1">The sequence shown here is derived from an EMBL/GenBank/DDBJ whole genome shotgun (WGS) entry which is preliminary data.</text>
</comment>
<gene>
    <name evidence="1" type="ORF">DS745_17585</name>
</gene>
<accession>A0A4V1LG12</accession>
<evidence type="ECO:0000313" key="2">
    <source>
        <dbReference type="Proteomes" id="UP000290649"/>
    </source>
</evidence>
<dbReference type="AlphaFoldDB" id="A0A4V1LG12"/>
<keyword evidence="2" id="KW-1185">Reference proteome</keyword>
<dbReference type="EMBL" id="QOUX01000046">
    <property type="protein sequence ID" value="RXI98154.1"/>
    <property type="molecule type" value="Genomic_DNA"/>
</dbReference>
<proteinExistence type="predicted"/>
<protein>
    <submittedName>
        <fullName evidence="1">Uncharacterized protein</fullName>
    </submittedName>
</protein>